<protein>
    <submittedName>
        <fullName evidence="3">Diaminopimelate epimerase-like protein</fullName>
    </submittedName>
</protein>
<keyword evidence="4" id="KW-1185">Reference proteome</keyword>
<dbReference type="OrthoDB" id="75169at2759"/>
<dbReference type="EMBL" id="SOZI01000022">
    <property type="protein sequence ID" value="TNY22617.1"/>
    <property type="molecule type" value="Genomic_DNA"/>
</dbReference>
<keyword evidence="2" id="KW-0413">Isomerase</keyword>
<dbReference type="Pfam" id="PF02567">
    <property type="entry name" value="PhzC-PhzF"/>
    <property type="match status" value="2"/>
</dbReference>
<accession>A0A5C5G0K5</accession>
<dbReference type="GO" id="GO:0016853">
    <property type="term" value="F:isomerase activity"/>
    <property type="evidence" value="ECO:0007669"/>
    <property type="project" value="UniProtKB-KW"/>
</dbReference>
<name>A0A5C5G0K5_9BASI</name>
<gene>
    <name evidence="3" type="ORF">DMC30DRAFT_348574</name>
</gene>
<sequence length="549" mass="59121">MPSPTHTIPFVTVDAFTTRPFGGNPASVLVFPRDDPKLQELAQDDALMQQVAAEFNLSETAFCRELEGGTENEPRYELRWRTPVAEVMLCGHATLASAHTLFSDRHPEASIIRFDTRFSGTLFARRSQSASSTTSSRPVGLISLDFPSAPILVLSEGHRRVPKILAALEAATGLGPAHVVRCAYYDKWDQSLVELVPEVDLAALQVRSAALAAASTRVVLTQPAPRPPNAAGFDPARFDICSRVFASPLGIDEDPVTGAAHTSLAPFWLDRGPEALDDALMQQVAAEFNLSETAFCRELEEGTEEEPRYELRWRTPVAEVPLCGHATLASAYSLFSEHHPSASTIRFDSRFSGTLYARRARSSTASASDVGLISLDFPTASILALSEGHRRLPKILAAVEAATGLSADQVVRCAWFDAYDSPVVELVSSVDLRTLEVKASALASAGKLVILTQPSPEQGFDIASRVFAAPLGVDEDPVTGAAHTVLAPFWLASGAEALGRLPQDRTEGTLRAQQVSKRGGEMVVVLNEASKRVELQGSAVRVMKGVIEL</sequence>
<dbReference type="PANTHER" id="PTHR13774:SF17">
    <property type="entry name" value="PHENAZINE BIOSYNTHESIS-LIKE DOMAIN-CONTAINING PROTEIN"/>
    <property type="match status" value="1"/>
</dbReference>
<dbReference type="Proteomes" id="UP000311382">
    <property type="component" value="Unassembled WGS sequence"/>
</dbReference>
<evidence type="ECO:0000256" key="2">
    <source>
        <dbReference type="ARBA" id="ARBA00023235"/>
    </source>
</evidence>
<proteinExistence type="inferred from homology"/>
<evidence type="ECO:0000313" key="4">
    <source>
        <dbReference type="Proteomes" id="UP000311382"/>
    </source>
</evidence>
<dbReference type="InterPro" id="IPR003719">
    <property type="entry name" value="Phenazine_PhzF-like"/>
</dbReference>
<dbReference type="AlphaFoldDB" id="A0A5C5G0K5"/>
<dbReference type="PANTHER" id="PTHR13774">
    <property type="entry name" value="PHENAZINE BIOSYNTHESIS PROTEIN"/>
    <property type="match status" value="1"/>
</dbReference>
<organism evidence="3 4">
    <name type="scientific">Rhodotorula diobovata</name>
    <dbReference type="NCBI Taxonomy" id="5288"/>
    <lineage>
        <taxon>Eukaryota</taxon>
        <taxon>Fungi</taxon>
        <taxon>Dikarya</taxon>
        <taxon>Basidiomycota</taxon>
        <taxon>Pucciniomycotina</taxon>
        <taxon>Microbotryomycetes</taxon>
        <taxon>Sporidiobolales</taxon>
        <taxon>Sporidiobolaceae</taxon>
        <taxon>Rhodotorula</taxon>
    </lineage>
</organism>
<dbReference type="STRING" id="5288.A0A5C5G0K5"/>
<comment type="caution">
    <text evidence="3">The sequence shown here is derived from an EMBL/GenBank/DDBJ whole genome shotgun (WGS) entry which is preliminary data.</text>
</comment>
<evidence type="ECO:0000256" key="1">
    <source>
        <dbReference type="ARBA" id="ARBA00008270"/>
    </source>
</evidence>
<evidence type="ECO:0000313" key="3">
    <source>
        <dbReference type="EMBL" id="TNY22617.1"/>
    </source>
</evidence>
<dbReference type="GO" id="GO:0005737">
    <property type="term" value="C:cytoplasm"/>
    <property type="evidence" value="ECO:0007669"/>
    <property type="project" value="TreeGrafter"/>
</dbReference>
<dbReference type="Gene3D" id="3.10.310.10">
    <property type="entry name" value="Diaminopimelate Epimerase, Chain A, domain 1"/>
    <property type="match status" value="4"/>
</dbReference>
<comment type="similarity">
    <text evidence="1">Belongs to the PhzF family.</text>
</comment>
<dbReference type="SUPFAM" id="SSF54506">
    <property type="entry name" value="Diaminopimelate epimerase-like"/>
    <property type="match status" value="2"/>
</dbReference>
<reference evidence="3 4" key="1">
    <citation type="submission" date="2019-03" db="EMBL/GenBank/DDBJ databases">
        <title>Rhodosporidium diobovatum UCD-FST 08-225 genome sequencing, assembly, and annotation.</title>
        <authorList>
            <person name="Fakankun I.U."/>
            <person name="Fristensky B."/>
            <person name="Levin D.B."/>
        </authorList>
    </citation>
    <scope>NUCLEOTIDE SEQUENCE [LARGE SCALE GENOMIC DNA]</scope>
    <source>
        <strain evidence="3 4">UCD-FST 08-225</strain>
    </source>
</reference>